<gene>
    <name evidence="1" type="ORF">TWF970_001211</name>
</gene>
<dbReference type="AlphaFoldDB" id="A0A7C8V9M0"/>
<dbReference type="Proteomes" id="UP000474640">
    <property type="component" value="Unassembled WGS sequence"/>
</dbReference>
<reference evidence="1 2" key="1">
    <citation type="submission" date="2020-01" db="EMBL/GenBank/DDBJ databases">
        <authorList>
            <person name="Palmer J.M."/>
        </authorList>
    </citation>
    <scope>NUCLEOTIDE SEQUENCE [LARGE SCALE GENOMIC DNA]</scope>
    <source>
        <strain evidence="1 2">TWF970</strain>
    </source>
</reference>
<comment type="caution">
    <text evidence="1">The sequence shown here is derived from an EMBL/GenBank/DDBJ whole genome shotgun (WGS) entry which is preliminary data.</text>
</comment>
<name>A0A7C8V9M0_ORBOL</name>
<sequence>MAKCPLHALTVMNGQSARNMFHTEAGTGPAEGVRERPRLMFMNWSNFGCPALSTNRLIEDFASLADRPTYFLTARLPFQDVLDLMRRDNELALTMRTRLNVGIPRLLTVGPLIAFDLRVFDSATKKWKVVGTLCGIFKTTHFWFTKAAGSD</sequence>
<dbReference type="EMBL" id="JAABOJ010000011">
    <property type="protein sequence ID" value="KAF3283233.1"/>
    <property type="molecule type" value="Genomic_DNA"/>
</dbReference>
<evidence type="ECO:0000313" key="1">
    <source>
        <dbReference type="EMBL" id="KAF3283233.1"/>
    </source>
</evidence>
<protein>
    <submittedName>
        <fullName evidence="1">Uncharacterized protein</fullName>
    </submittedName>
</protein>
<proteinExistence type="predicted"/>
<evidence type="ECO:0000313" key="2">
    <source>
        <dbReference type="Proteomes" id="UP000474640"/>
    </source>
</evidence>
<organism evidence="1 2">
    <name type="scientific">Orbilia oligospora</name>
    <name type="common">Nematode-trapping fungus</name>
    <name type="synonym">Arthrobotrys oligospora</name>
    <dbReference type="NCBI Taxonomy" id="2813651"/>
    <lineage>
        <taxon>Eukaryota</taxon>
        <taxon>Fungi</taxon>
        <taxon>Dikarya</taxon>
        <taxon>Ascomycota</taxon>
        <taxon>Pezizomycotina</taxon>
        <taxon>Orbiliomycetes</taxon>
        <taxon>Orbiliales</taxon>
        <taxon>Orbiliaceae</taxon>
        <taxon>Orbilia</taxon>
    </lineage>
</organism>
<accession>A0A7C8V9M0</accession>